<keyword evidence="7 10" id="KW-1133">Transmembrane helix</keyword>
<evidence type="ECO:0000256" key="3">
    <source>
        <dbReference type="ARBA" id="ARBA00022475"/>
    </source>
</evidence>
<dbReference type="Proteomes" id="UP000509371">
    <property type="component" value="Chromosome"/>
</dbReference>
<keyword evidence="6" id="KW-0378">Hydrolase</keyword>
<keyword evidence="5 10" id="KW-0812">Transmembrane</keyword>
<dbReference type="GO" id="GO:0071111">
    <property type="term" value="F:cyclic-guanylate-specific phosphodiesterase activity"/>
    <property type="evidence" value="ECO:0007669"/>
    <property type="project" value="UniProtKB-EC"/>
</dbReference>
<dbReference type="RefSeq" id="WP_176334316.1">
    <property type="nucleotide sequence ID" value="NZ_BAAAEF010000003.1"/>
</dbReference>
<evidence type="ECO:0000256" key="7">
    <source>
        <dbReference type="ARBA" id="ARBA00022989"/>
    </source>
</evidence>
<reference evidence="12 13" key="1">
    <citation type="submission" date="2020-06" db="EMBL/GenBank/DDBJ databases">
        <authorList>
            <person name="Voronona O.L."/>
            <person name="Aksenova E.I."/>
            <person name="Kunda M.S."/>
            <person name="Semenov A.N."/>
            <person name="Ryzhova N."/>
        </authorList>
    </citation>
    <scope>NUCLEOTIDE SEQUENCE [LARGE SCALE GENOMIC DNA]</scope>
    <source>
        <strain evidence="12 13">MPKMM3633</strain>
    </source>
</reference>
<dbReference type="PANTHER" id="PTHR33121">
    <property type="entry name" value="CYCLIC DI-GMP PHOSPHODIESTERASE PDEF"/>
    <property type="match status" value="1"/>
</dbReference>
<dbReference type="CDD" id="cd01948">
    <property type="entry name" value="EAL"/>
    <property type="match status" value="1"/>
</dbReference>
<keyword evidence="4" id="KW-0973">c-di-GMP</keyword>
<evidence type="ECO:0000313" key="13">
    <source>
        <dbReference type="Proteomes" id="UP000509371"/>
    </source>
</evidence>
<dbReference type="PROSITE" id="PS50883">
    <property type="entry name" value="EAL"/>
    <property type="match status" value="1"/>
</dbReference>
<keyword evidence="8 10" id="KW-0472">Membrane</keyword>
<organism evidence="12 13">
    <name type="scientific">Marinomonas primoryensis</name>
    <dbReference type="NCBI Taxonomy" id="178399"/>
    <lineage>
        <taxon>Bacteria</taxon>
        <taxon>Pseudomonadati</taxon>
        <taxon>Pseudomonadota</taxon>
        <taxon>Gammaproteobacteria</taxon>
        <taxon>Oceanospirillales</taxon>
        <taxon>Oceanospirillaceae</taxon>
        <taxon>Marinomonas</taxon>
    </lineage>
</organism>
<dbReference type="InterPro" id="IPR035919">
    <property type="entry name" value="EAL_sf"/>
</dbReference>
<dbReference type="Pfam" id="PF12792">
    <property type="entry name" value="CSS-motif"/>
    <property type="match status" value="1"/>
</dbReference>
<sequence length="550" mass="62276">MLKYVRKKTIILDMILSALVLPSWKNLLFFVLFTLCFSLYIHHWSALTAEKKKLESYVKKITDRTQQSVFQLKTSLTLANQSKAASCSPEDINMLRDILANYPYVNDIGRISSADEVTCSVLWGVLSEPKKLPNKSIQDSSFQKSWTEVSGFFSANQQRSIFNIGHSFAVSSPTTFLDISRHSQKIGGVLYTPTEKKIHHLFDDITYQQAQSVITSPPKQHLWLPIPNNFLVSTSCPPHYEFCVTGIDTRIGIYDMNIIEWLKIIISGILAGVVLSFGVRLFKSNRRTLIYRLKYAIKTDEIYSLYQPKIHLKTGKIIGVEALARWDDKELGSVSPDVFIHCAEANQLITPLTKKLIVKNLKEIGSFLKNDPTFLLSINLSVQDLSDQSFLNFVDNHVKKNGINAEQIIFEVTERSAAENNVLKRATKHFLRKGYQISLDDFGTGFSNLSWLTTFEPNEIKIDKMFVQSIGTQTVSQIALNGIFQLVGNLNVALVFEGIESVEEARYVLQHSPNAIGQGWLYSKAIDVEALQHLLDTQPYMDVSFLESQK</sequence>
<evidence type="ECO:0000256" key="4">
    <source>
        <dbReference type="ARBA" id="ARBA00022636"/>
    </source>
</evidence>
<gene>
    <name evidence="12" type="ORF">MP3633_0485</name>
</gene>
<feature type="domain" description="EAL" evidence="11">
    <location>
        <begin position="286"/>
        <end position="539"/>
    </location>
</feature>
<dbReference type="EMBL" id="CP054301">
    <property type="protein sequence ID" value="QKK79223.1"/>
    <property type="molecule type" value="Genomic_DNA"/>
</dbReference>
<name>A0A859CSN7_9GAMM</name>
<comment type="subcellular location">
    <subcellularLocation>
        <location evidence="1">Cell membrane</location>
        <topology evidence="1">Multi-pass membrane protein</topology>
    </subcellularLocation>
</comment>
<dbReference type="Gene3D" id="3.20.20.450">
    <property type="entry name" value="EAL domain"/>
    <property type="match status" value="1"/>
</dbReference>
<dbReference type="InterPro" id="IPR001633">
    <property type="entry name" value="EAL_dom"/>
</dbReference>
<evidence type="ECO:0000256" key="8">
    <source>
        <dbReference type="ARBA" id="ARBA00023136"/>
    </source>
</evidence>
<dbReference type="KEGG" id="mpri:MP3633_0485"/>
<proteinExistence type="predicted"/>
<dbReference type="Pfam" id="PF00563">
    <property type="entry name" value="EAL"/>
    <property type="match status" value="1"/>
</dbReference>
<evidence type="ECO:0000256" key="5">
    <source>
        <dbReference type="ARBA" id="ARBA00022692"/>
    </source>
</evidence>
<evidence type="ECO:0000256" key="6">
    <source>
        <dbReference type="ARBA" id="ARBA00022801"/>
    </source>
</evidence>
<evidence type="ECO:0000256" key="9">
    <source>
        <dbReference type="ARBA" id="ARBA00034290"/>
    </source>
</evidence>
<keyword evidence="3" id="KW-1003">Cell membrane</keyword>
<dbReference type="GO" id="GO:0005886">
    <property type="term" value="C:plasma membrane"/>
    <property type="evidence" value="ECO:0007669"/>
    <property type="project" value="UniProtKB-SubCell"/>
</dbReference>
<dbReference type="PANTHER" id="PTHR33121:SF79">
    <property type="entry name" value="CYCLIC DI-GMP PHOSPHODIESTERASE PDED-RELATED"/>
    <property type="match status" value="1"/>
</dbReference>
<protein>
    <recommendedName>
        <fullName evidence="2">cyclic-guanylate-specific phosphodiesterase</fullName>
        <ecNumber evidence="2">3.1.4.52</ecNumber>
    </recommendedName>
</protein>
<accession>A0A859CSN7</accession>
<dbReference type="InterPro" id="IPR050706">
    <property type="entry name" value="Cyclic-di-GMP_PDE-like"/>
</dbReference>
<dbReference type="SUPFAM" id="SSF141868">
    <property type="entry name" value="EAL domain-like"/>
    <property type="match status" value="1"/>
</dbReference>
<comment type="catalytic activity">
    <reaction evidence="9">
        <text>3',3'-c-di-GMP + H2O = 5'-phosphoguanylyl(3'-&gt;5')guanosine + H(+)</text>
        <dbReference type="Rhea" id="RHEA:24902"/>
        <dbReference type="ChEBI" id="CHEBI:15377"/>
        <dbReference type="ChEBI" id="CHEBI:15378"/>
        <dbReference type="ChEBI" id="CHEBI:58754"/>
        <dbReference type="ChEBI" id="CHEBI:58805"/>
        <dbReference type="EC" id="3.1.4.52"/>
    </reaction>
</comment>
<dbReference type="EC" id="3.1.4.52" evidence="2"/>
<dbReference type="InterPro" id="IPR024744">
    <property type="entry name" value="CSS-motif_dom"/>
</dbReference>
<feature type="transmembrane region" description="Helical" evidence="10">
    <location>
        <begin position="261"/>
        <end position="282"/>
    </location>
</feature>
<evidence type="ECO:0000256" key="2">
    <source>
        <dbReference type="ARBA" id="ARBA00012282"/>
    </source>
</evidence>
<dbReference type="SMART" id="SM00052">
    <property type="entry name" value="EAL"/>
    <property type="match status" value="1"/>
</dbReference>
<evidence type="ECO:0000256" key="10">
    <source>
        <dbReference type="SAM" id="Phobius"/>
    </source>
</evidence>
<evidence type="ECO:0000313" key="12">
    <source>
        <dbReference type="EMBL" id="QKK79223.1"/>
    </source>
</evidence>
<evidence type="ECO:0000259" key="11">
    <source>
        <dbReference type="PROSITE" id="PS50883"/>
    </source>
</evidence>
<evidence type="ECO:0000256" key="1">
    <source>
        <dbReference type="ARBA" id="ARBA00004651"/>
    </source>
</evidence>
<dbReference type="AlphaFoldDB" id="A0A859CSN7"/>